<evidence type="ECO:0000256" key="3">
    <source>
        <dbReference type="ARBA" id="ARBA00023163"/>
    </source>
</evidence>
<keyword evidence="3" id="KW-0804">Transcription</keyword>
<comment type="caution">
    <text evidence="6">The sequence shown here is derived from an EMBL/GenBank/DDBJ whole genome shotgun (WGS) entry which is preliminary data.</text>
</comment>
<reference evidence="7" key="1">
    <citation type="submission" date="2018-04" db="EMBL/GenBank/DDBJ databases">
        <authorList>
            <person name="Liu S."/>
            <person name="Wang Z."/>
            <person name="Li J."/>
        </authorList>
    </citation>
    <scope>NUCLEOTIDE SEQUENCE [LARGE SCALE GENOMIC DNA]</scope>
    <source>
        <strain evidence="7">2189</strain>
    </source>
</reference>
<dbReference type="Pfam" id="PF00440">
    <property type="entry name" value="TetR_N"/>
    <property type="match status" value="1"/>
</dbReference>
<dbReference type="SUPFAM" id="SSF46689">
    <property type="entry name" value="Homeodomain-like"/>
    <property type="match status" value="1"/>
</dbReference>
<dbReference type="InterPro" id="IPR001647">
    <property type="entry name" value="HTH_TetR"/>
</dbReference>
<evidence type="ECO:0000313" key="6">
    <source>
        <dbReference type="EMBL" id="PWC02631.1"/>
    </source>
</evidence>
<accession>A0A2U1T9F4</accession>
<organism evidence="6 7">
    <name type="scientific">Corynebacterium yudongzhengii</name>
    <dbReference type="NCBI Taxonomy" id="2080740"/>
    <lineage>
        <taxon>Bacteria</taxon>
        <taxon>Bacillati</taxon>
        <taxon>Actinomycetota</taxon>
        <taxon>Actinomycetes</taxon>
        <taxon>Mycobacteriales</taxon>
        <taxon>Corynebacteriaceae</taxon>
        <taxon>Corynebacterium</taxon>
    </lineage>
</organism>
<keyword evidence="1" id="KW-0805">Transcription regulation</keyword>
<protein>
    <submittedName>
        <fullName evidence="6">TetR family transcriptional regulator</fullName>
    </submittedName>
</protein>
<dbReference type="Gene3D" id="1.10.357.10">
    <property type="entry name" value="Tetracycline Repressor, domain 2"/>
    <property type="match status" value="1"/>
</dbReference>
<dbReference type="RefSeq" id="WP_108431742.1">
    <property type="nucleotide sequence ID" value="NZ_CP026947.1"/>
</dbReference>
<evidence type="ECO:0000256" key="4">
    <source>
        <dbReference type="PROSITE-ProRule" id="PRU00335"/>
    </source>
</evidence>
<dbReference type="PRINTS" id="PR00455">
    <property type="entry name" value="HTHTETR"/>
</dbReference>
<gene>
    <name evidence="6" type="ORF">DF222_01410</name>
</gene>
<name>A0A2U1T9F4_9CORY</name>
<dbReference type="InterPro" id="IPR009057">
    <property type="entry name" value="Homeodomain-like_sf"/>
</dbReference>
<evidence type="ECO:0000256" key="1">
    <source>
        <dbReference type="ARBA" id="ARBA00023015"/>
    </source>
</evidence>
<dbReference type="KEGG" id="cyz:C3B44_06940"/>
<feature type="domain" description="HTH tetR-type" evidence="5">
    <location>
        <begin position="8"/>
        <end position="68"/>
    </location>
</feature>
<evidence type="ECO:0000259" key="5">
    <source>
        <dbReference type="PROSITE" id="PS50977"/>
    </source>
</evidence>
<proteinExistence type="predicted"/>
<dbReference type="OrthoDB" id="4408384at2"/>
<dbReference type="AlphaFoldDB" id="A0A2U1T9F4"/>
<dbReference type="PANTHER" id="PTHR30055">
    <property type="entry name" value="HTH-TYPE TRANSCRIPTIONAL REGULATOR RUTR"/>
    <property type="match status" value="1"/>
</dbReference>
<keyword evidence="2 4" id="KW-0238">DNA-binding</keyword>
<sequence length="187" mass="20378">MTTPPRPSNRREEIIAATLDVITSHGLAGASLRRIASACGVSLGSITYHFADRDTLLNQALRAFVDDSVASFEAAFADITSLDDARAAAVQVLTEAASSYRTAAISSELYTLSLRRPRHRLLLIEWAKATRNAMGKAFDDETAHILDAFYEGLLLHRRMVPAEHNDELIAEAVKRLTPPSGYIGPNS</sequence>
<dbReference type="PROSITE" id="PS50977">
    <property type="entry name" value="HTH_TETR_2"/>
    <property type="match status" value="1"/>
</dbReference>
<dbReference type="EMBL" id="QEEZ01000002">
    <property type="protein sequence ID" value="PWC02631.1"/>
    <property type="molecule type" value="Genomic_DNA"/>
</dbReference>
<dbReference type="PANTHER" id="PTHR30055:SF234">
    <property type="entry name" value="HTH-TYPE TRANSCRIPTIONAL REGULATOR BETI"/>
    <property type="match status" value="1"/>
</dbReference>
<dbReference type="InterPro" id="IPR050109">
    <property type="entry name" value="HTH-type_TetR-like_transc_reg"/>
</dbReference>
<dbReference type="GO" id="GO:0003700">
    <property type="term" value="F:DNA-binding transcription factor activity"/>
    <property type="evidence" value="ECO:0007669"/>
    <property type="project" value="TreeGrafter"/>
</dbReference>
<evidence type="ECO:0000313" key="7">
    <source>
        <dbReference type="Proteomes" id="UP000244989"/>
    </source>
</evidence>
<feature type="DNA-binding region" description="H-T-H motif" evidence="4">
    <location>
        <begin position="31"/>
        <end position="50"/>
    </location>
</feature>
<evidence type="ECO:0000256" key="2">
    <source>
        <dbReference type="ARBA" id="ARBA00023125"/>
    </source>
</evidence>
<keyword evidence="7" id="KW-1185">Reference proteome</keyword>
<dbReference type="Proteomes" id="UP000244989">
    <property type="component" value="Unassembled WGS sequence"/>
</dbReference>
<dbReference type="GO" id="GO:0000976">
    <property type="term" value="F:transcription cis-regulatory region binding"/>
    <property type="evidence" value="ECO:0007669"/>
    <property type="project" value="TreeGrafter"/>
</dbReference>